<evidence type="ECO:0000256" key="2">
    <source>
        <dbReference type="PIRSR" id="PIRSR601461-1"/>
    </source>
</evidence>
<dbReference type="AlphaFoldDB" id="A0A9Q0BVH6"/>
<sequence>KNQVPIPGTKVSGSIPAIVDPGTSLLTAPTKLYNRINKIIGCTETSSWECWMKCSKRIADLTLVIAGKKFVIYGHKMKMKMLRTWFALLAVLEIIFVSGSMLKVPLYVRKKFNGSERFFARNLTKEIETLNLALQTHQNLEYYGTISMGTPRQNFSVIFDTGSSNTWLPSSNCPKSNSACQNHKQYDSSRSSSYIPDGRNFTLRYGSGKVVGYLSKDTLQLAGANLPGIIFGESLFLQHFAFDSVRFDGLVGLGLGVLAWANTTPFLPLLCAKRLVEECIFSVHLRQHSGNFLGGELLFGGFDKSKFEGILHYVPISRSNTWSLEITNTIVGKTQIGGRINAILDTGTSLVLLPQGTYDNLLKALSAKLENGYNVLTCKKESLPDINIAIGGKVFPLTSNEYLIEITFRHKKICVLAIAPIKMSFWVLGDVFLRRYYTVYDATDKRIGLAKAVRSAG</sequence>
<feature type="domain" description="Peptidase A1" evidence="6">
    <location>
        <begin position="142"/>
        <end position="450"/>
    </location>
</feature>
<dbReference type="EMBL" id="JAMKOV010000001">
    <property type="protein sequence ID" value="KAI8045440.1"/>
    <property type="molecule type" value="Genomic_DNA"/>
</dbReference>
<evidence type="ECO:0000259" key="6">
    <source>
        <dbReference type="PROSITE" id="PS51767"/>
    </source>
</evidence>
<evidence type="ECO:0000256" key="1">
    <source>
        <dbReference type="ARBA" id="ARBA00007447"/>
    </source>
</evidence>
<dbReference type="InterPro" id="IPR001461">
    <property type="entry name" value="Aspartic_peptidase_A1"/>
</dbReference>
<feature type="transmembrane region" description="Helical" evidence="5">
    <location>
        <begin position="85"/>
        <end position="108"/>
    </location>
</feature>
<dbReference type="PRINTS" id="PR00792">
    <property type="entry name" value="PEPSIN"/>
</dbReference>
<keyword evidence="5" id="KW-1133">Transmembrane helix</keyword>
<keyword evidence="8" id="KW-1185">Reference proteome</keyword>
<keyword evidence="4" id="KW-0064">Aspartyl protease</keyword>
<feature type="domain" description="Peptidase A1" evidence="6">
    <location>
        <begin position="1"/>
        <end position="120"/>
    </location>
</feature>
<keyword evidence="5" id="KW-0472">Membrane</keyword>
<gene>
    <name evidence="7" type="ORF">M5D96_001621</name>
</gene>
<dbReference type="InterPro" id="IPR033121">
    <property type="entry name" value="PEPTIDASE_A1"/>
</dbReference>
<dbReference type="Pfam" id="PF00026">
    <property type="entry name" value="Asp"/>
    <property type="match status" value="2"/>
</dbReference>
<dbReference type="PROSITE" id="PS51767">
    <property type="entry name" value="PEPTIDASE_A1"/>
    <property type="match status" value="2"/>
</dbReference>
<evidence type="ECO:0000313" key="8">
    <source>
        <dbReference type="Proteomes" id="UP001059596"/>
    </source>
</evidence>
<accession>A0A9Q0BVH6</accession>
<dbReference type="PROSITE" id="PS00141">
    <property type="entry name" value="ASP_PROTEASE"/>
    <property type="match status" value="2"/>
</dbReference>
<dbReference type="FunFam" id="2.40.70.10:FF:000008">
    <property type="entry name" value="Cathepsin D"/>
    <property type="match status" value="1"/>
</dbReference>
<evidence type="ECO:0000256" key="3">
    <source>
        <dbReference type="PIRSR" id="PIRSR601461-2"/>
    </source>
</evidence>
<dbReference type="Gene3D" id="2.40.70.10">
    <property type="entry name" value="Acid Proteases"/>
    <property type="match status" value="3"/>
</dbReference>
<name>A0A9Q0BVH6_9MUSC</name>
<feature type="active site" evidence="2">
    <location>
        <position position="345"/>
    </location>
</feature>
<dbReference type="GO" id="GO:0004190">
    <property type="term" value="F:aspartic-type endopeptidase activity"/>
    <property type="evidence" value="ECO:0007669"/>
    <property type="project" value="UniProtKB-KW"/>
</dbReference>
<keyword evidence="3" id="KW-1015">Disulfide bond</keyword>
<evidence type="ECO:0000256" key="5">
    <source>
        <dbReference type="SAM" id="Phobius"/>
    </source>
</evidence>
<dbReference type="GO" id="GO:0005764">
    <property type="term" value="C:lysosome"/>
    <property type="evidence" value="ECO:0007669"/>
    <property type="project" value="TreeGrafter"/>
</dbReference>
<dbReference type="GO" id="GO:0006508">
    <property type="term" value="P:proteolysis"/>
    <property type="evidence" value="ECO:0007669"/>
    <property type="project" value="UniProtKB-KW"/>
</dbReference>
<dbReference type="InterPro" id="IPR021109">
    <property type="entry name" value="Peptidase_aspartic_dom_sf"/>
</dbReference>
<dbReference type="PANTHER" id="PTHR47966:SF51">
    <property type="entry name" value="BETA-SITE APP-CLEAVING ENZYME, ISOFORM A-RELATED"/>
    <property type="match status" value="1"/>
</dbReference>
<proteinExistence type="inferred from homology"/>
<dbReference type="SUPFAM" id="SSF50630">
    <property type="entry name" value="Acid proteases"/>
    <property type="match status" value="2"/>
</dbReference>
<feature type="disulfide bond" evidence="3">
    <location>
        <begin position="173"/>
        <end position="180"/>
    </location>
</feature>
<keyword evidence="4" id="KW-0645">Protease</keyword>
<keyword evidence="5" id="KW-0812">Transmembrane</keyword>
<comment type="caution">
    <text evidence="7">The sequence shown here is derived from an EMBL/GenBank/DDBJ whole genome shotgun (WGS) entry which is preliminary data.</text>
</comment>
<dbReference type="Proteomes" id="UP001059596">
    <property type="component" value="Chromosome 3R"/>
</dbReference>
<dbReference type="PANTHER" id="PTHR47966">
    <property type="entry name" value="BETA-SITE APP-CLEAVING ENZYME, ISOFORM A-RELATED"/>
    <property type="match status" value="1"/>
</dbReference>
<feature type="non-terminal residue" evidence="7">
    <location>
        <position position="1"/>
    </location>
</feature>
<keyword evidence="4" id="KW-0378">Hydrolase</keyword>
<organism evidence="7 8">
    <name type="scientific">Drosophila gunungcola</name>
    <name type="common">fruit fly</name>
    <dbReference type="NCBI Taxonomy" id="103775"/>
    <lineage>
        <taxon>Eukaryota</taxon>
        <taxon>Metazoa</taxon>
        <taxon>Ecdysozoa</taxon>
        <taxon>Arthropoda</taxon>
        <taxon>Hexapoda</taxon>
        <taxon>Insecta</taxon>
        <taxon>Pterygota</taxon>
        <taxon>Neoptera</taxon>
        <taxon>Endopterygota</taxon>
        <taxon>Diptera</taxon>
        <taxon>Brachycera</taxon>
        <taxon>Muscomorpha</taxon>
        <taxon>Ephydroidea</taxon>
        <taxon>Drosophilidae</taxon>
        <taxon>Drosophila</taxon>
        <taxon>Sophophora</taxon>
    </lineage>
</organism>
<comment type="similarity">
    <text evidence="1 4">Belongs to the peptidase A1 family.</text>
</comment>
<protein>
    <recommendedName>
        <fullName evidence="6">Peptidase A1 domain-containing protein</fullName>
    </recommendedName>
</protein>
<reference evidence="7" key="1">
    <citation type="journal article" date="2023" name="Genome Biol. Evol.">
        <title>Long-read-based Genome Assembly of Drosophila gunungcola Reveals Fewer Chemosensory Genes in Flower-breeding Species.</title>
        <authorList>
            <person name="Negi A."/>
            <person name="Liao B.Y."/>
            <person name="Yeh S.D."/>
        </authorList>
    </citation>
    <scope>NUCLEOTIDE SEQUENCE</scope>
    <source>
        <strain evidence="7">Sukarami</strain>
    </source>
</reference>
<dbReference type="InterPro" id="IPR001969">
    <property type="entry name" value="Aspartic_peptidase_AS"/>
</dbReference>
<feature type="active site" evidence="2">
    <location>
        <position position="160"/>
    </location>
</feature>
<evidence type="ECO:0000313" key="7">
    <source>
        <dbReference type="EMBL" id="KAI8045440.1"/>
    </source>
</evidence>
<evidence type="ECO:0000256" key="4">
    <source>
        <dbReference type="RuleBase" id="RU000454"/>
    </source>
</evidence>